<dbReference type="InterPro" id="IPR027484">
    <property type="entry name" value="PInositol-4-P-5-kinase_N"/>
</dbReference>
<dbReference type="Gene3D" id="3.30.800.10">
    <property type="entry name" value="Phosphatidylinositol Phosphate Kinase II Beta"/>
    <property type="match status" value="1"/>
</dbReference>
<protein>
    <recommendedName>
        <fullName evidence="12">1-phosphatidylinositol-5-phosphate 4-kinase</fullName>
        <ecNumber evidence="12">2.7.1.149</ecNumber>
    </recommendedName>
</protein>
<dbReference type="CDD" id="cd17305">
    <property type="entry name" value="PIPKc_PIP5KII"/>
    <property type="match status" value="1"/>
</dbReference>
<dbReference type="InterPro" id="IPR036961">
    <property type="entry name" value="Kinesin_motor_dom_sf"/>
</dbReference>
<gene>
    <name evidence="18" type="ORF">ANCDUO_00406</name>
</gene>
<evidence type="ECO:0000256" key="6">
    <source>
        <dbReference type="ARBA" id="ARBA00022840"/>
    </source>
</evidence>
<evidence type="ECO:0000256" key="3">
    <source>
        <dbReference type="ARBA" id="ARBA00022679"/>
    </source>
</evidence>
<dbReference type="GO" id="GO:0003777">
    <property type="term" value="F:microtubule motor activity"/>
    <property type="evidence" value="ECO:0007669"/>
    <property type="project" value="InterPro"/>
</dbReference>
<evidence type="ECO:0000256" key="15">
    <source>
        <dbReference type="SAM" id="MobiDB-lite"/>
    </source>
</evidence>
<keyword evidence="19" id="KW-1185">Reference proteome</keyword>
<dbReference type="InterPro" id="IPR027483">
    <property type="entry name" value="PInositol-4-P-4/5-kinase_C_sf"/>
</dbReference>
<dbReference type="Pfam" id="PF01504">
    <property type="entry name" value="PIP5K"/>
    <property type="match status" value="1"/>
</dbReference>
<feature type="binding site" evidence="13">
    <location>
        <begin position="510"/>
        <end position="517"/>
    </location>
    <ligand>
        <name>ATP</name>
        <dbReference type="ChEBI" id="CHEBI:30616"/>
    </ligand>
</feature>
<dbReference type="GO" id="GO:0046488">
    <property type="term" value="P:phosphatidylinositol metabolic process"/>
    <property type="evidence" value="ECO:0007669"/>
    <property type="project" value="UniProtKB-UniRule"/>
</dbReference>
<comment type="similarity">
    <text evidence="13">Belongs to the TRAFAC class myosin-kinesin ATPase superfamily. Kinesin family.</text>
</comment>
<dbReference type="PROSITE" id="PS51455">
    <property type="entry name" value="PIPK"/>
    <property type="match status" value="1"/>
</dbReference>
<dbReference type="Gene3D" id="3.40.850.10">
    <property type="entry name" value="Kinesin motor domain"/>
    <property type="match status" value="1"/>
</dbReference>
<evidence type="ECO:0000256" key="9">
    <source>
        <dbReference type="ARBA" id="ARBA00036478"/>
    </source>
</evidence>
<dbReference type="SUPFAM" id="SSF56104">
    <property type="entry name" value="SAICAR synthase-like"/>
    <property type="match status" value="1"/>
</dbReference>
<evidence type="ECO:0000256" key="2">
    <source>
        <dbReference type="ARBA" id="ARBA00022490"/>
    </source>
</evidence>
<evidence type="ECO:0000256" key="1">
    <source>
        <dbReference type="ARBA" id="ARBA00004245"/>
    </source>
</evidence>
<keyword evidence="6 14" id="KW-0067">ATP-binding</keyword>
<evidence type="ECO:0000256" key="10">
    <source>
        <dbReference type="ARBA" id="ARBA00036698"/>
    </source>
</evidence>
<dbReference type="EC" id="2.7.1.149" evidence="12"/>
<evidence type="ECO:0000259" key="16">
    <source>
        <dbReference type="PROSITE" id="PS50067"/>
    </source>
</evidence>
<dbReference type="InterPro" id="IPR001752">
    <property type="entry name" value="Kinesin_motor_dom"/>
</dbReference>
<dbReference type="GO" id="GO:0000278">
    <property type="term" value="P:mitotic cell cycle"/>
    <property type="evidence" value="ECO:0007669"/>
    <property type="project" value="TreeGrafter"/>
</dbReference>
<dbReference type="GO" id="GO:0005874">
    <property type="term" value="C:microtubule"/>
    <property type="evidence" value="ECO:0007669"/>
    <property type="project" value="TreeGrafter"/>
</dbReference>
<dbReference type="GO" id="GO:0005524">
    <property type="term" value="F:ATP binding"/>
    <property type="evidence" value="ECO:0007669"/>
    <property type="project" value="UniProtKB-UniRule"/>
</dbReference>
<evidence type="ECO:0000256" key="5">
    <source>
        <dbReference type="ARBA" id="ARBA00022777"/>
    </source>
</evidence>
<comment type="catalytic activity">
    <reaction evidence="9">
        <text>1,2-dihexadecanoyl-sn-glycero-3-phospho-(1D-myo-inositol-5-phosphate) + ATP = 1,2-dihexadecanoyl-sn-glycero-3-phospho-(1D-myo-inositol-4,5-bisphosphate) + ADP + H(+)</text>
        <dbReference type="Rhea" id="RHEA:55992"/>
        <dbReference type="ChEBI" id="CHEBI:15378"/>
        <dbReference type="ChEBI" id="CHEBI:30616"/>
        <dbReference type="ChEBI" id="CHEBI:83423"/>
        <dbReference type="ChEBI" id="CHEBI:84968"/>
        <dbReference type="ChEBI" id="CHEBI:456216"/>
    </reaction>
    <physiologicalReaction direction="left-to-right" evidence="9">
        <dbReference type="Rhea" id="RHEA:55993"/>
    </physiologicalReaction>
</comment>
<dbReference type="FunFam" id="3.30.800.10:FF:000002">
    <property type="entry name" value="Phosphatidylinositol 5-phosphate 4-kinase type-2 beta"/>
    <property type="match status" value="1"/>
</dbReference>
<dbReference type="GO" id="GO:0008017">
    <property type="term" value="F:microtubule binding"/>
    <property type="evidence" value="ECO:0007669"/>
    <property type="project" value="InterPro"/>
</dbReference>
<evidence type="ECO:0000256" key="8">
    <source>
        <dbReference type="ARBA" id="ARBA00023212"/>
    </source>
</evidence>
<feature type="region of interest" description="Disordered" evidence="15">
    <location>
        <begin position="1059"/>
        <end position="1086"/>
    </location>
</feature>
<dbReference type="GO" id="GO:0016309">
    <property type="term" value="F:1-phosphatidylinositol-5-phosphate 4-kinase activity"/>
    <property type="evidence" value="ECO:0007669"/>
    <property type="project" value="UniProtKB-EC"/>
</dbReference>
<dbReference type="Pfam" id="PF00225">
    <property type="entry name" value="Kinesin"/>
    <property type="match status" value="1"/>
</dbReference>
<evidence type="ECO:0000256" key="14">
    <source>
        <dbReference type="PROSITE-ProRule" id="PRU00781"/>
    </source>
</evidence>
<name>A0A0C2E1K2_9BILA</name>
<sequence>MSSKKKTPRTLGKIKGKGKILVPKWKLFRAKEPLLSVFMWGVNHSLGQLEHVPPPGLLMPDDFKAYTKVKIDNHYFNKDIMPSHYKVKEYCPNVFRNLREQFCVDSTEYLRSLTAYEPEPDQLDGSKTGAPPRLFVSYDKKFVIKSMDSEAVAELHSVLRDYHEYVVEKQGKTLLPQYLGLYRLTIEGTETYLIVMRNVFGRKYNVHTKFDLKGSTVARVASEKEKNKEVPTLKDNDFLEMNEKLSLPDETRQQLLEMLAADTAWLSKMHLMDYSLLLGIHDCERAAEEAAKRPVEHVSEESADELCPTPPDSPLPSTGAFPPLSGGPDLDDEYYAIASHPDAPKKLIYFIGLVDILTYYGVKKRTATAAKTVKYGSDAENISTVKPDQVICSPPCGLRYQSCNPRGIKLWFRYLILSCFLLLSSTDAALRRSAPIQMEEAEKVKVVVRFNSKKRDMSTYLEQFQEPRRTFFFDSVFPPDCDQMRVYNVAARPIVENVLKGYNGTIFAYGQTGTGKTFTMTGDLERPELQGIIPNSFAHIFDHIAKCQQDTTFLVRVSYLEIYNEELRDLLAKDGHGSNLEIKEKADVGVYVKNLISIIVGSASQMQKLMEFGNKNSRPLSIFVEGQPWKVGATKMNEESSRSHAMFSVTVESSERGMVTQGKLHLVDLAGSERQSKTGAAGERLREAAKINLSLSTLGNVISALVDTKSTHIPYRNSKLTRLLQDSLGGNSKTVMIANIGPASYNYDETLSTLRYANRAKNIQNVARINEDPKDAQLRKYQHEIEMLRKQLAEEEAEMNSENESAWELRMQEMEQNLEKTREQLAGRDVEDEETRNLVQQMLEREAELKRARAEHAELRAKLSQMESRLIVGGENMLEKAEEQARLLEESNRELEQSRTQESRLRDQLKEKEAAREDIEEKYSSLQDEAAAKTRRLRRVWNELCEVRTELADSEAEHQREVEGLLESIRQLRKISVEVLVLQELLLNMAIIDEYIPPEYVELIEKYVSWSEEMGDWQLNAIAYTGNNMRATAPLPVQPYQLDANQSIPLFYSYKTDLGATSTAPRPRTRSGKRERNAAKLKTLLS</sequence>
<dbReference type="InterPro" id="IPR027417">
    <property type="entry name" value="P-loop_NTPase"/>
</dbReference>
<dbReference type="PROSITE" id="PS50067">
    <property type="entry name" value="KINESIN_MOTOR_2"/>
    <property type="match status" value="1"/>
</dbReference>
<dbReference type="PRINTS" id="PR00380">
    <property type="entry name" value="KINESINHEAVY"/>
</dbReference>
<evidence type="ECO:0000313" key="19">
    <source>
        <dbReference type="Proteomes" id="UP000054047"/>
    </source>
</evidence>
<reference evidence="18 19" key="1">
    <citation type="submission" date="2013-12" db="EMBL/GenBank/DDBJ databases">
        <title>Draft genome of the parsitic nematode Ancylostoma duodenale.</title>
        <authorList>
            <person name="Mitreva M."/>
        </authorList>
    </citation>
    <scope>NUCLEOTIDE SEQUENCE [LARGE SCALE GENOMIC DNA]</scope>
    <source>
        <strain evidence="18 19">Zhejiang</strain>
    </source>
</reference>
<comment type="catalytic activity">
    <reaction evidence="10">
        <text>a 1,2-diacyl-sn-glycero-3-phospho-(1D-myo-inositol-5-phosphate) + ATP = a 1,2-diacyl-sn-glycero-3-phospho-(1D-myo-inositol-4,5-bisphosphate) + ADP + H(+)</text>
        <dbReference type="Rhea" id="RHEA:12280"/>
        <dbReference type="ChEBI" id="CHEBI:15378"/>
        <dbReference type="ChEBI" id="CHEBI:30616"/>
        <dbReference type="ChEBI" id="CHEBI:57795"/>
        <dbReference type="ChEBI" id="CHEBI:58456"/>
        <dbReference type="ChEBI" id="CHEBI:456216"/>
        <dbReference type="EC" id="2.7.1.149"/>
    </reaction>
    <physiologicalReaction direction="left-to-right" evidence="10">
        <dbReference type="Rhea" id="RHEA:12281"/>
    </physiologicalReaction>
</comment>
<dbReference type="SMART" id="SM00330">
    <property type="entry name" value="PIPKc"/>
    <property type="match status" value="1"/>
</dbReference>
<dbReference type="SUPFAM" id="SSF52540">
    <property type="entry name" value="P-loop containing nucleoside triphosphate hydrolases"/>
    <property type="match status" value="1"/>
</dbReference>
<comment type="catalytic activity">
    <reaction evidence="11">
        <text>1,2-dihexadecanoyl-sn-glycero-3-phospho-(1D-myo-inositol-5-phosphate) + GTP = 1,2-dihexadecanoyl-sn-glycero-3-phospho-(1D-myo-inositol-4,5-bisphosphate) + GDP + H(+)</text>
        <dbReference type="Rhea" id="RHEA:55964"/>
        <dbReference type="ChEBI" id="CHEBI:15378"/>
        <dbReference type="ChEBI" id="CHEBI:37565"/>
        <dbReference type="ChEBI" id="CHEBI:58189"/>
        <dbReference type="ChEBI" id="CHEBI:83423"/>
        <dbReference type="ChEBI" id="CHEBI:84968"/>
    </reaction>
    <physiologicalReaction direction="left-to-right" evidence="11">
        <dbReference type="Rhea" id="RHEA:55965"/>
    </physiologicalReaction>
</comment>
<evidence type="ECO:0000256" key="11">
    <source>
        <dbReference type="ARBA" id="ARBA00036950"/>
    </source>
</evidence>
<keyword evidence="2" id="KW-0963">Cytoplasm</keyword>
<feature type="region of interest" description="Disordered" evidence="15">
    <location>
        <begin position="889"/>
        <end position="911"/>
    </location>
</feature>
<evidence type="ECO:0000256" key="13">
    <source>
        <dbReference type="PROSITE-ProRule" id="PRU00283"/>
    </source>
</evidence>
<keyword evidence="4 14" id="KW-0547">Nucleotide-binding</keyword>
<dbReference type="InterPro" id="IPR027640">
    <property type="entry name" value="Kinesin-like_fam"/>
</dbReference>
<proteinExistence type="inferred from homology"/>
<dbReference type="EMBL" id="KN726194">
    <property type="protein sequence ID" value="KIH69252.1"/>
    <property type="molecule type" value="Genomic_DNA"/>
</dbReference>
<dbReference type="Gene3D" id="3.30.810.10">
    <property type="entry name" value="2-Layer Sandwich"/>
    <property type="match status" value="1"/>
</dbReference>
<dbReference type="InterPro" id="IPR002498">
    <property type="entry name" value="PInositol-4-P-4/5-kinase_core"/>
</dbReference>
<dbReference type="GO" id="GO:0007018">
    <property type="term" value="P:microtubule-based movement"/>
    <property type="evidence" value="ECO:0007669"/>
    <property type="project" value="InterPro"/>
</dbReference>
<keyword evidence="8" id="KW-0206">Cytoskeleton</keyword>
<dbReference type="Proteomes" id="UP000054047">
    <property type="component" value="Unassembled WGS sequence"/>
</dbReference>
<dbReference type="AlphaFoldDB" id="A0A0C2E1K2"/>
<keyword evidence="13" id="KW-0505">Motor protein</keyword>
<accession>A0A0C2E1K2</accession>
<dbReference type="SMART" id="SM00129">
    <property type="entry name" value="KISc"/>
    <property type="match status" value="1"/>
</dbReference>
<evidence type="ECO:0000259" key="17">
    <source>
        <dbReference type="PROSITE" id="PS51455"/>
    </source>
</evidence>
<keyword evidence="5 14" id="KW-0418">Kinase</keyword>
<evidence type="ECO:0000256" key="4">
    <source>
        <dbReference type="ARBA" id="ARBA00022741"/>
    </source>
</evidence>
<dbReference type="OrthoDB" id="3176171at2759"/>
<feature type="domain" description="PIPK" evidence="17">
    <location>
        <begin position="30"/>
        <end position="402"/>
    </location>
</feature>
<organism evidence="18 19">
    <name type="scientific">Ancylostoma duodenale</name>
    <dbReference type="NCBI Taxonomy" id="51022"/>
    <lineage>
        <taxon>Eukaryota</taxon>
        <taxon>Metazoa</taxon>
        <taxon>Ecdysozoa</taxon>
        <taxon>Nematoda</taxon>
        <taxon>Chromadorea</taxon>
        <taxon>Rhabditida</taxon>
        <taxon>Rhabditina</taxon>
        <taxon>Rhabditomorpha</taxon>
        <taxon>Strongyloidea</taxon>
        <taxon>Ancylostomatidae</taxon>
        <taxon>Ancylostomatinae</taxon>
        <taxon>Ancylostoma</taxon>
    </lineage>
</organism>
<dbReference type="PANTHER" id="PTHR47968:SF50">
    <property type="entry name" value="KINESIN-LIKE PROTEIN"/>
    <property type="match status" value="1"/>
</dbReference>
<feature type="domain" description="Kinesin motor" evidence="16">
    <location>
        <begin position="443"/>
        <end position="763"/>
    </location>
</feature>
<keyword evidence="3 14" id="KW-0808">Transferase</keyword>
<dbReference type="PROSITE" id="PS00411">
    <property type="entry name" value="KINESIN_MOTOR_1"/>
    <property type="match status" value="1"/>
</dbReference>
<dbReference type="PANTHER" id="PTHR47968">
    <property type="entry name" value="CENTROMERE PROTEIN E"/>
    <property type="match status" value="1"/>
</dbReference>
<dbReference type="InterPro" id="IPR019821">
    <property type="entry name" value="Kinesin_motor_CS"/>
</dbReference>
<keyword evidence="7" id="KW-0443">Lipid metabolism</keyword>
<evidence type="ECO:0000256" key="12">
    <source>
        <dbReference type="ARBA" id="ARBA00039039"/>
    </source>
</evidence>
<evidence type="ECO:0000313" key="18">
    <source>
        <dbReference type="EMBL" id="KIH69252.1"/>
    </source>
</evidence>
<evidence type="ECO:0000256" key="7">
    <source>
        <dbReference type="ARBA" id="ARBA00023098"/>
    </source>
</evidence>
<comment type="subcellular location">
    <subcellularLocation>
        <location evidence="1">Cytoplasm</location>
        <location evidence="1">Cytoskeleton</location>
    </subcellularLocation>
</comment>
<dbReference type="FunFam" id="3.40.850.10:FF:000082">
    <property type="entry name" value="OSM3-like kinesin"/>
    <property type="match status" value="1"/>
</dbReference>
<feature type="region of interest" description="Disordered" evidence="15">
    <location>
        <begin position="295"/>
        <end position="323"/>
    </location>
</feature>